<reference evidence="1 2" key="1">
    <citation type="submission" date="2021-06" db="EMBL/GenBank/DDBJ databases">
        <title>Bacillus sp. RD4P76, an endophyte from a halophyte.</title>
        <authorList>
            <person name="Sun J.-Q."/>
        </authorList>
    </citation>
    <scope>NUCLEOTIDE SEQUENCE [LARGE SCALE GENOMIC DNA]</scope>
    <source>
        <strain evidence="1 2">JCM 17098</strain>
    </source>
</reference>
<dbReference type="Proteomes" id="UP000790580">
    <property type="component" value="Unassembled WGS sequence"/>
</dbReference>
<sequence>MRIQQVYQLTEDLIEEARQYAELSKEFTSNRHDFHEGGLINKKKKMYEGKLGEKIFKMFLLENKINFEEDKSSHEEADYYDFLLPNGYKIDVKTRTKDFHIRTLELVEQFQQKPKEIYVSVRLFDNLSTGSIIGWVSNNDILRINRIENHGYLDNYTIYDRELRDMKQLWDLCLVNYKSN</sequence>
<comment type="caution">
    <text evidence="1">The sequence shown here is derived from an EMBL/GenBank/DDBJ whole genome shotgun (WGS) entry which is preliminary data.</text>
</comment>
<protein>
    <submittedName>
        <fullName evidence="1">Uncharacterized protein</fullName>
    </submittedName>
</protein>
<name>A0ABS6JXH7_9BACI</name>
<accession>A0ABS6JXH7</accession>
<evidence type="ECO:0000313" key="2">
    <source>
        <dbReference type="Proteomes" id="UP000790580"/>
    </source>
</evidence>
<dbReference type="EMBL" id="JAHQCR010000051">
    <property type="protein sequence ID" value="MBU9722339.1"/>
    <property type="molecule type" value="Genomic_DNA"/>
</dbReference>
<proteinExistence type="predicted"/>
<evidence type="ECO:0000313" key="1">
    <source>
        <dbReference type="EMBL" id="MBU9722339.1"/>
    </source>
</evidence>
<organism evidence="1 2">
    <name type="scientific">Evansella alkalicola</name>
    <dbReference type="NCBI Taxonomy" id="745819"/>
    <lineage>
        <taxon>Bacteria</taxon>
        <taxon>Bacillati</taxon>
        <taxon>Bacillota</taxon>
        <taxon>Bacilli</taxon>
        <taxon>Bacillales</taxon>
        <taxon>Bacillaceae</taxon>
        <taxon>Evansella</taxon>
    </lineage>
</organism>
<dbReference type="RefSeq" id="WP_088077302.1">
    <property type="nucleotide sequence ID" value="NZ_JAHQCR010000051.1"/>
</dbReference>
<gene>
    <name evidence="1" type="ORF">KS407_12950</name>
</gene>
<keyword evidence="2" id="KW-1185">Reference proteome</keyword>